<dbReference type="Proteomes" id="UP000271227">
    <property type="component" value="Unassembled WGS sequence"/>
</dbReference>
<feature type="region of interest" description="Disordered" evidence="1">
    <location>
        <begin position="121"/>
        <end position="162"/>
    </location>
</feature>
<proteinExistence type="predicted"/>
<keyword evidence="3" id="KW-1185">Reference proteome</keyword>
<evidence type="ECO:0000313" key="3">
    <source>
        <dbReference type="Proteomes" id="UP000271227"/>
    </source>
</evidence>
<dbReference type="AlphaFoldDB" id="A0A3M0CWX3"/>
<evidence type="ECO:0000256" key="1">
    <source>
        <dbReference type="SAM" id="MobiDB-lite"/>
    </source>
</evidence>
<organism evidence="2 3">
    <name type="scientific">Eilatimonas milleporae</name>
    <dbReference type="NCBI Taxonomy" id="911205"/>
    <lineage>
        <taxon>Bacteria</taxon>
        <taxon>Pseudomonadati</taxon>
        <taxon>Pseudomonadota</taxon>
        <taxon>Alphaproteobacteria</taxon>
        <taxon>Kordiimonadales</taxon>
        <taxon>Kordiimonadaceae</taxon>
        <taxon>Eilatimonas</taxon>
    </lineage>
</organism>
<evidence type="ECO:0000313" key="2">
    <source>
        <dbReference type="EMBL" id="RMB11886.1"/>
    </source>
</evidence>
<reference evidence="2 3" key="1">
    <citation type="submission" date="2018-10" db="EMBL/GenBank/DDBJ databases">
        <title>Genomic Encyclopedia of Archaeal and Bacterial Type Strains, Phase II (KMG-II): from individual species to whole genera.</title>
        <authorList>
            <person name="Goeker M."/>
        </authorList>
    </citation>
    <scope>NUCLEOTIDE SEQUENCE [LARGE SCALE GENOMIC DNA]</scope>
    <source>
        <strain evidence="2 3">DSM 25217</strain>
    </source>
</reference>
<sequence>MANSMTDIARADGAAFFTRTRNGIPDSALDACSGLFSTDPYQPDPYVPGPVPTGPDSDHVELAKRVLRRSGHIPVVRCDFDDSAALLKADGHDPALYYRVDDTVITRDALLLMAERNVTRHRRKQAVADRVDRLSASAGGDQGSCLTPAGSGAGPEQDSGHE</sequence>
<gene>
    <name evidence="2" type="ORF">BXY39_0373</name>
</gene>
<dbReference type="InParanoid" id="A0A3M0CWX3"/>
<accession>A0A3M0CWX3</accession>
<dbReference type="EMBL" id="REFR01000009">
    <property type="protein sequence ID" value="RMB11886.1"/>
    <property type="molecule type" value="Genomic_DNA"/>
</dbReference>
<comment type="caution">
    <text evidence="2">The sequence shown here is derived from an EMBL/GenBank/DDBJ whole genome shotgun (WGS) entry which is preliminary data.</text>
</comment>
<name>A0A3M0CWX3_9PROT</name>
<protein>
    <submittedName>
        <fullName evidence="2">Uncharacterized protein</fullName>
    </submittedName>
</protein>